<dbReference type="PROSITE" id="PS51874">
    <property type="entry name" value="PCV_3C_PRO"/>
    <property type="match status" value="1"/>
</dbReference>
<organism evidence="6">
    <name type="scientific">Lygus hesperus</name>
    <name type="common">Western plant bug</name>
    <dbReference type="NCBI Taxonomy" id="30085"/>
    <lineage>
        <taxon>Eukaryota</taxon>
        <taxon>Metazoa</taxon>
        <taxon>Ecdysozoa</taxon>
        <taxon>Arthropoda</taxon>
        <taxon>Hexapoda</taxon>
        <taxon>Insecta</taxon>
        <taxon>Pterygota</taxon>
        <taxon>Neoptera</taxon>
        <taxon>Paraneoptera</taxon>
        <taxon>Hemiptera</taxon>
        <taxon>Heteroptera</taxon>
        <taxon>Panheteroptera</taxon>
        <taxon>Cimicomorpha</taxon>
        <taxon>Miridae</taxon>
        <taxon>Mirini</taxon>
        <taxon>Lygus</taxon>
    </lineage>
</organism>
<dbReference type="InterPro" id="IPR043502">
    <property type="entry name" value="DNA/RNA_pol_sf"/>
</dbReference>
<feature type="domain" description="SF3 helicase" evidence="4">
    <location>
        <begin position="301"/>
        <end position="471"/>
    </location>
</feature>
<keyword evidence="1" id="KW-0378">Hydrolase</keyword>
<dbReference type="GO" id="GO:0004197">
    <property type="term" value="F:cysteine-type endopeptidase activity"/>
    <property type="evidence" value="ECO:0007669"/>
    <property type="project" value="InterPro"/>
</dbReference>
<evidence type="ECO:0000256" key="1">
    <source>
        <dbReference type="ARBA" id="ARBA00022801"/>
    </source>
</evidence>
<dbReference type="Pfam" id="PF00680">
    <property type="entry name" value="RdRP_1"/>
    <property type="match status" value="1"/>
</dbReference>
<dbReference type="InterPro" id="IPR000605">
    <property type="entry name" value="Helicase_SF3_ssDNA/RNA_vir"/>
</dbReference>
<dbReference type="Gene3D" id="3.30.70.270">
    <property type="match status" value="1"/>
</dbReference>
<dbReference type="GO" id="GO:0003968">
    <property type="term" value="F:RNA-directed RNA polymerase activity"/>
    <property type="evidence" value="ECO:0007669"/>
    <property type="project" value="InterPro"/>
</dbReference>
<dbReference type="GO" id="GO:0039694">
    <property type="term" value="P:viral RNA genome replication"/>
    <property type="evidence" value="ECO:0007669"/>
    <property type="project" value="InterPro"/>
</dbReference>
<evidence type="ECO:0000256" key="2">
    <source>
        <dbReference type="SAM" id="Coils"/>
    </source>
</evidence>
<dbReference type="SUPFAM" id="SSF56672">
    <property type="entry name" value="DNA/RNA polymerases"/>
    <property type="match status" value="1"/>
</dbReference>
<dbReference type="InterPro" id="IPR043128">
    <property type="entry name" value="Rev_trsase/Diguanyl_cyclase"/>
</dbReference>
<dbReference type="InterPro" id="IPR007094">
    <property type="entry name" value="RNA-dir_pol_PSvirus"/>
</dbReference>
<evidence type="ECO:0000313" key="6">
    <source>
        <dbReference type="EMBL" id="JAG64378.1"/>
    </source>
</evidence>
<evidence type="ECO:0000259" key="4">
    <source>
        <dbReference type="PROSITE" id="PS51218"/>
    </source>
</evidence>
<name>A0A0K8TFL4_LYGHE</name>
<reference evidence="6" key="1">
    <citation type="submission" date="2014-09" db="EMBL/GenBank/DDBJ databases">
        <authorList>
            <person name="Magalhaes I.L.F."/>
            <person name="Oliveira U."/>
            <person name="Santos F.R."/>
            <person name="Vidigal T.H.D.A."/>
            <person name="Brescovit A.D."/>
            <person name="Santos A.J."/>
        </authorList>
    </citation>
    <scope>NUCLEOTIDE SEQUENCE</scope>
</reference>
<dbReference type="InterPro" id="IPR014759">
    <property type="entry name" value="Helicase_SF3_ssRNA_vir"/>
</dbReference>
<dbReference type="GO" id="GO:0006351">
    <property type="term" value="P:DNA-templated transcription"/>
    <property type="evidence" value="ECO:0007669"/>
    <property type="project" value="InterPro"/>
</dbReference>
<dbReference type="SUPFAM" id="SSF50494">
    <property type="entry name" value="Trypsin-like serine proteases"/>
    <property type="match status" value="1"/>
</dbReference>
<feature type="coiled-coil region" evidence="2">
    <location>
        <begin position="525"/>
        <end position="578"/>
    </location>
</feature>
<dbReference type="InterPro" id="IPR001205">
    <property type="entry name" value="RNA-dir_pol_C"/>
</dbReference>
<dbReference type="PROSITE" id="PS51218">
    <property type="entry name" value="SF3_HELICASE_2"/>
    <property type="match status" value="1"/>
</dbReference>
<dbReference type="EMBL" id="GBRD01001443">
    <property type="protein sequence ID" value="JAG64378.1"/>
    <property type="molecule type" value="Transcribed_RNA"/>
</dbReference>
<dbReference type="PROSITE" id="PS50507">
    <property type="entry name" value="RDRP_SSRNA_POS"/>
    <property type="match status" value="1"/>
</dbReference>
<proteinExistence type="predicted"/>
<evidence type="ECO:0000259" key="5">
    <source>
        <dbReference type="PROSITE" id="PS51874"/>
    </source>
</evidence>
<dbReference type="GO" id="GO:0003723">
    <property type="term" value="F:RNA binding"/>
    <property type="evidence" value="ECO:0007669"/>
    <property type="project" value="InterPro"/>
</dbReference>
<dbReference type="CDD" id="cd23169">
    <property type="entry name" value="ps-ssRNAv-Picornavirales"/>
    <property type="match status" value="1"/>
</dbReference>
<protein>
    <submittedName>
        <fullName evidence="6">Uncharacterized protein</fullName>
    </submittedName>
</protein>
<dbReference type="InterPro" id="IPR044067">
    <property type="entry name" value="PCV_3C_PRO"/>
</dbReference>
<dbReference type="GO" id="GO:0071897">
    <property type="term" value="P:DNA biosynthetic process"/>
    <property type="evidence" value="ECO:0007669"/>
    <property type="project" value="UniProtKB-ARBA"/>
</dbReference>
<feature type="domain" description="RdRp catalytic" evidence="3">
    <location>
        <begin position="1303"/>
        <end position="1443"/>
    </location>
</feature>
<dbReference type="InterPro" id="IPR009003">
    <property type="entry name" value="Peptidase_S1_PA"/>
</dbReference>
<evidence type="ECO:0000259" key="3">
    <source>
        <dbReference type="PROSITE" id="PS50507"/>
    </source>
</evidence>
<dbReference type="Pfam" id="PF00910">
    <property type="entry name" value="RNA_helicase"/>
    <property type="match status" value="1"/>
</dbReference>
<keyword evidence="2" id="KW-0175">Coiled coil</keyword>
<accession>A0A0K8TFL4</accession>
<dbReference type="GO" id="GO:0003724">
    <property type="term" value="F:RNA helicase activity"/>
    <property type="evidence" value="ECO:0007669"/>
    <property type="project" value="InterPro"/>
</dbReference>
<sequence>MSAPSNLSAREAIALAQFANLQKKASEHVRQYVTNTAKDVLKDLAGEAQEKLFEVIEEAIGFSADASLLGAFANAQHVGPMILEELAKGCSYAYVAGDVALLSHTLVLVILKCIAPHNGVSTLVLGTVISKIVRCMLNKQKRKLNVEGPSDEDVEGVVEMLTALWQMIAVSKNVAGSAPKSLTDLANSVFDGIGTVSNKTRSLILFFQNLCKCVYKLYSMFCDKVLGIPIGNTLLYRDQAALQTWAREAITLVAPDNEYKILHDTAWFARLFAAVKIGDYMAVELTRAGCKDTPPMFISLRKQLQEAYQRALNLGLATSFRPESIGLYCYGDPGLGKTRDKDDIIDHLFQILNVETTGDDIFPLTEGMKHWTGACGKKALYVDDFMAIETATSGETLTLLMHALTDARLTPPQAECDDKGKSFAPVLILLNSNQKMPRPTSVHTIDAFYRRRHICWEVAITPQFAEAGFRNLDRPEAIAWVRANATAENSRPHCQYRFFDTYSGDPKGPFMPYEMFIERASEMAQDRYANNVAEYNRKVARAQRRCDPNCGEPLAVMLARVQKSLEELSGREDAEEARSIWDLPLAHAKEASTYVSSWINGILGGKMNTEAGVKCQCSRMKYANILVNDSGEATWCTGELRGEKVEMRKCGDTCRVGSCWYIEETVQMLYDRGNFAGARWVNKNAPRNVPIYAEQESSEPEQLVDDLVRGSRVTELSWAPAFKMAGIGLACLVGAFGAWSVFKWLLGDKSGEESTTLDNREIYKRVIPESKVRSELLSSGDNMTTKPSSTLGIARKYVAQTTIPENPKLEVESYDQFYHIVDKHICYLILSGRDRSSGKEFAGFVMRAFGVCGRWIVLLAHYLAKINRTVERTVRYVSSDGTVDIFIDMAQLPTRSLDNSEVCFLELPKKVPMFSDIRCHFMREAETPKVVNSAVVYEKMLGAPARCDNIYFKIEKEVSYYDGDVNFVAPVAITYAWQSPGRCMTPILGKVGGVCKIIAFHFCGGSGRGAGEPVVRETFDCLGTQLNVQSPPPQYIDPERSSRICLEGDFVPLGVVKGAVAVRPAERTSIVPTEIHGYVPAKTRPAPLTPSDVGGKFSPLVSGCNKHGHPPKGFDPLLLERAVNHLREQYLHNCKPVRPIVEVLSDEDVVLGLPGVPGYHAMEMATSEGFPFTASRPQGSSNKRWLFNINENAEKRSLIAMDPLLVKVLESKRVQRDRGLIPCTVFVDCLKDSRIANESYLTPGKTRIFSISPVDFTIEFRKYFLDILAAQQQSRFHLEHMVGMNVHSLEWTLLARRIQSVGSAVICGDYSNFGPGLDSEVVAAVGDVWADWYEFYETAQGVSEEERKRRRQVRTIMFEEMRHSVHLCKDVLYRVVCGSPSGAPPTVNINNDVNKLYIYMAWLEATRNKPLYNSFVSFKKHIVLYVYGDDLIMNVSDEIKDWFNNEFLQSFFQAHGIRYTDELKGDTIRKYGTFAEASFLKGSFFPHPQRPSLYTYKLSTKSVEDCANWCHQGPDMIAASQQAIYDSLMLAYGAGKDYFDMHRARLLQAWSEKGLRDLVLYTYEEMDELRFGFNMDVVNESIDDLISKEKVFREQNKAAVLTAAPLTPLMNAEAFDPSYPRVSREAVVRMIKLAKRIQKGGGQVDKAIQKLYYLLDNGSE</sequence>
<feature type="domain" description="Peptidase C3" evidence="5">
    <location>
        <begin position="806"/>
        <end position="1019"/>
    </location>
</feature>